<evidence type="ECO:0000313" key="12">
    <source>
        <dbReference type="Proteomes" id="UP000595224"/>
    </source>
</evidence>
<dbReference type="InterPro" id="IPR035906">
    <property type="entry name" value="MetI-like_sf"/>
</dbReference>
<evidence type="ECO:0000256" key="4">
    <source>
        <dbReference type="ARBA" id="ARBA00022475"/>
    </source>
</evidence>
<comment type="subcellular location">
    <subcellularLocation>
        <location evidence="1 8">Cell membrane</location>
        <topology evidence="1 8">Multi-pass membrane protein</topology>
    </subcellularLocation>
</comment>
<organism evidence="11 12">
    <name type="scientific">Treponema peruense</name>
    <dbReference type="NCBI Taxonomy" id="2787628"/>
    <lineage>
        <taxon>Bacteria</taxon>
        <taxon>Pseudomonadati</taxon>
        <taxon>Spirochaetota</taxon>
        <taxon>Spirochaetia</taxon>
        <taxon>Spirochaetales</taxon>
        <taxon>Treponemataceae</taxon>
        <taxon>Treponema</taxon>
    </lineage>
</organism>
<comment type="similarity">
    <text evidence="2">Belongs to the binding-protein-dependent transport system permease family. CysTW subfamily.</text>
</comment>
<keyword evidence="5 8" id="KW-0812">Transmembrane</keyword>
<dbReference type="InterPro" id="IPR000515">
    <property type="entry name" value="MetI-like"/>
</dbReference>
<keyword evidence="4" id="KW-1003">Cell membrane</keyword>
<evidence type="ECO:0000313" key="11">
    <source>
        <dbReference type="EMBL" id="QQA00509.1"/>
    </source>
</evidence>
<evidence type="ECO:0000256" key="3">
    <source>
        <dbReference type="ARBA" id="ARBA00022448"/>
    </source>
</evidence>
<feature type="transmembrane region" description="Helical" evidence="8">
    <location>
        <begin position="134"/>
        <end position="157"/>
    </location>
</feature>
<feature type="transmembrane region" description="Helical" evidence="8">
    <location>
        <begin position="298"/>
        <end position="318"/>
    </location>
</feature>
<dbReference type="GO" id="GO:0005886">
    <property type="term" value="C:plasma membrane"/>
    <property type="evidence" value="ECO:0007669"/>
    <property type="project" value="UniProtKB-SubCell"/>
</dbReference>
<feature type="transmembrane region" description="Helical" evidence="8">
    <location>
        <begin position="240"/>
        <end position="265"/>
    </location>
</feature>
<dbReference type="PANTHER" id="PTHR42929:SF1">
    <property type="entry name" value="INNER MEMBRANE ABC TRANSPORTER PERMEASE PROTEIN YDCU-RELATED"/>
    <property type="match status" value="1"/>
</dbReference>
<accession>A0A7T3RCD3</accession>
<reference evidence="11 12" key="1">
    <citation type="submission" date="2020-11" db="EMBL/GenBank/DDBJ databases">
        <title>Treponema Peruensis nv. sp., first commensal Treponema isolated from human feces.</title>
        <authorList>
            <person name="Belkhou C."/>
            <person name="Raes J."/>
        </authorList>
    </citation>
    <scope>NUCLEOTIDE SEQUENCE [LARGE SCALE GENOMIC DNA]</scope>
    <source>
        <strain evidence="11 12">RCC2812</strain>
    </source>
</reference>
<dbReference type="CDD" id="cd06261">
    <property type="entry name" value="TM_PBP2"/>
    <property type="match status" value="1"/>
</dbReference>
<evidence type="ECO:0000256" key="9">
    <source>
        <dbReference type="SAM" id="MobiDB-lite"/>
    </source>
</evidence>
<dbReference type="Proteomes" id="UP000595224">
    <property type="component" value="Chromosome"/>
</dbReference>
<dbReference type="SUPFAM" id="SSF161098">
    <property type="entry name" value="MetI-like"/>
    <property type="match status" value="1"/>
</dbReference>
<feature type="transmembrane region" description="Helical" evidence="8">
    <location>
        <begin position="199"/>
        <end position="219"/>
    </location>
</feature>
<protein>
    <submittedName>
        <fullName evidence="11">ABC transporter permease</fullName>
    </submittedName>
</protein>
<feature type="region of interest" description="Disordered" evidence="9">
    <location>
        <begin position="1"/>
        <end position="21"/>
    </location>
</feature>
<evidence type="ECO:0000259" key="10">
    <source>
        <dbReference type="PROSITE" id="PS50928"/>
    </source>
</evidence>
<proteinExistence type="inferred from homology"/>
<dbReference type="EMBL" id="CP064936">
    <property type="protein sequence ID" value="QQA00509.1"/>
    <property type="molecule type" value="Genomic_DNA"/>
</dbReference>
<dbReference type="AlphaFoldDB" id="A0A7T3RCD3"/>
<evidence type="ECO:0000256" key="7">
    <source>
        <dbReference type="ARBA" id="ARBA00023136"/>
    </source>
</evidence>
<feature type="transmembrane region" description="Helical" evidence="8">
    <location>
        <begin position="47"/>
        <end position="72"/>
    </location>
</feature>
<dbReference type="Pfam" id="PF00528">
    <property type="entry name" value="BPD_transp_1"/>
    <property type="match status" value="1"/>
</dbReference>
<evidence type="ECO:0000256" key="8">
    <source>
        <dbReference type="RuleBase" id="RU363032"/>
    </source>
</evidence>
<evidence type="ECO:0000256" key="6">
    <source>
        <dbReference type="ARBA" id="ARBA00022989"/>
    </source>
</evidence>
<dbReference type="GO" id="GO:0055085">
    <property type="term" value="P:transmembrane transport"/>
    <property type="evidence" value="ECO:0007669"/>
    <property type="project" value="InterPro"/>
</dbReference>
<keyword evidence="3 8" id="KW-0813">Transport</keyword>
<gene>
    <name evidence="11" type="ORF">IWA51_09560</name>
</gene>
<dbReference type="KEGG" id="tper:IWA51_09560"/>
<keyword evidence="12" id="KW-1185">Reference proteome</keyword>
<sequence length="345" mass="38143">MSAEVSPVTKTASKKDKLQKKEHSLQLKVAAKAYSAKYKKKNPGPAYAWPMGLWFSVFFAVPLLIILCYSFMKRDVYGGVVSEFSLKAYKQMFSPAYGVVFLRTLVITVIATVITILISLPCGYAMARSRHQTLLLILVVVPFLTNSLIRIFAWMTILGDNGMLNMTGKFFFDLWHKIFPGDGTAVFVPGKFMFTKGSVILVNIYMYLPYAILPVFTAVDRFDFTLIEAARDLGATKAQSMLKVLVPGIRSGIMSAIIFTFIPIFGNYTVPQLVGGKDSYMLGNIIVDQVQKVRNWPLASAFSMVITLISMAGVLLMLSSGKKEAGLKKMQNKEDTSAKLAGGIQ</sequence>
<dbReference type="Gene3D" id="1.10.3720.10">
    <property type="entry name" value="MetI-like"/>
    <property type="match status" value="1"/>
</dbReference>
<evidence type="ECO:0000256" key="5">
    <source>
        <dbReference type="ARBA" id="ARBA00022692"/>
    </source>
</evidence>
<keyword evidence="6 8" id="KW-1133">Transmembrane helix</keyword>
<dbReference type="PROSITE" id="PS50928">
    <property type="entry name" value="ABC_TM1"/>
    <property type="match status" value="1"/>
</dbReference>
<feature type="transmembrane region" description="Helical" evidence="8">
    <location>
        <begin position="92"/>
        <end position="122"/>
    </location>
</feature>
<evidence type="ECO:0000256" key="2">
    <source>
        <dbReference type="ARBA" id="ARBA00007069"/>
    </source>
</evidence>
<dbReference type="PANTHER" id="PTHR42929">
    <property type="entry name" value="INNER MEMBRANE ABC TRANSPORTER PERMEASE PROTEIN YDCU-RELATED-RELATED"/>
    <property type="match status" value="1"/>
</dbReference>
<keyword evidence="7 8" id="KW-0472">Membrane</keyword>
<evidence type="ECO:0000256" key="1">
    <source>
        <dbReference type="ARBA" id="ARBA00004651"/>
    </source>
</evidence>
<name>A0A7T3RCD3_9SPIR</name>
<feature type="domain" description="ABC transmembrane type-1" evidence="10">
    <location>
        <begin position="101"/>
        <end position="317"/>
    </location>
</feature>